<feature type="active site" description="Proton donor/acceptor" evidence="9">
    <location>
        <position position="190"/>
    </location>
</feature>
<dbReference type="CDD" id="cd14843">
    <property type="entry name" value="D-Ala-D-Ala_dipeptidase_like"/>
    <property type="match status" value="1"/>
</dbReference>
<evidence type="ECO:0000256" key="6">
    <source>
        <dbReference type="ARBA" id="ARBA00022997"/>
    </source>
</evidence>
<comment type="cofactor">
    <cofactor evidence="9">
        <name>Zn(2+)</name>
        <dbReference type="ChEBI" id="CHEBI:29105"/>
    </cofactor>
    <text evidence="9">Binds 1 zinc ion per subunit.</text>
</comment>
<evidence type="ECO:0000256" key="1">
    <source>
        <dbReference type="ARBA" id="ARBA00001362"/>
    </source>
</evidence>
<evidence type="ECO:0000256" key="5">
    <source>
        <dbReference type="ARBA" id="ARBA00022833"/>
    </source>
</evidence>
<proteinExistence type="inferred from homology"/>
<feature type="binding site" evidence="9">
    <location>
        <position position="122"/>
    </location>
    <ligand>
        <name>Zn(2+)</name>
        <dbReference type="ChEBI" id="CHEBI:29105"/>
        <note>catalytic</note>
    </ligand>
</feature>
<evidence type="ECO:0000256" key="9">
    <source>
        <dbReference type="HAMAP-Rule" id="MF_01924"/>
    </source>
</evidence>
<dbReference type="Gene3D" id="3.30.1380.10">
    <property type="match status" value="1"/>
</dbReference>
<feature type="binding site" evidence="9">
    <location>
        <position position="193"/>
    </location>
    <ligand>
        <name>Zn(2+)</name>
        <dbReference type="ChEBI" id="CHEBI:29105"/>
        <note>catalytic</note>
    </ligand>
</feature>
<comment type="caution">
    <text evidence="11">The sequence shown here is derived from an EMBL/GenBank/DDBJ whole genome shotgun (WGS) entry which is preliminary data.</text>
</comment>
<dbReference type="PIRSF" id="PIRSF026671">
    <property type="entry name" value="AA_dipeptidase"/>
    <property type="match status" value="1"/>
</dbReference>
<dbReference type="Pfam" id="PF01427">
    <property type="entry name" value="Peptidase_M15"/>
    <property type="match status" value="1"/>
</dbReference>
<evidence type="ECO:0000256" key="10">
    <source>
        <dbReference type="PIRNR" id="PIRNR026671"/>
    </source>
</evidence>
<evidence type="ECO:0000256" key="4">
    <source>
        <dbReference type="ARBA" id="ARBA00022801"/>
    </source>
</evidence>
<keyword evidence="3 9" id="KW-0479">Metal-binding</keyword>
<dbReference type="HAMAP" id="MF_01924">
    <property type="entry name" value="A_A_dipeptidase"/>
    <property type="match status" value="1"/>
</dbReference>
<name>A0ABQ5SWH8_9ACTN</name>
<evidence type="ECO:0000256" key="3">
    <source>
        <dbReference type="ARBA" id="ARBA00022723"/>
    </source>
</evidence>
<evidence type="ECO:0000256" key="8">
    <source>
        <dbReference type="ARBA" id="ARBA00023316"/>
    </source>
</evidence>
<dbReference type="SUPFAM" id="SSF55166">
    <property type="entry name" value="Hedgehog/DD-peptidase"/>
    <property type="match status" value="1"/>
</dbReference>
<keyword evidence="12" id="KW-1185">Reference proteome</keyword>
<keyword evidence="4 9" id="KW-0378">Hydrolase</keyword>
<sequence length="220" mass="24180">MADEIVLMGDPRVAAIPVDDCGDDLVDTRDLEGLASTPDQNPQNPDYAFLRRSVAERLLRAQESLPAGLQVLIAEGYRPPEQQEFYFNRRKQRLMDANPALSEEAAYLEASGFVSPPTIAPHVSGAAIDLTLIDEQGRALDMGTPIDATPEASDGACYFAAENITAEARRNRETLAAALSTAGLVNYPTEWWHWSYGDRYWALMTDRPHALFGPTRLADG</sequence>
<keyword evidence="7 9" id="KW-0482">Metalloprotease</keyword>
<feature type="site" description="Transition state stabilizer" evidence="9">
    <location>
        <position position="78"/>
    </location>
</feature>
<accession>A0ABQ5SWH8</accession>
<feature type="binding site" evidence="9">
    <location>
        <position position="129"/>
    </location>
    <ligand>
        <name>Zn(2+)</name>
        <dbReference type="ChEBI" id="CHEBI:29105"/>
        <note>catalytic</note>
    </ligand>
</feature>
<dbReference type="EC" id="3.4.13.22" evidence="9 10"/>
<keyword evidence="6 9" id="KW-0224">Dipeptidase</keyword>
<reference evidence="11" key="2">
    <citation type="submission" date="2023-01" db="EMBL/GenBank/DDBJ databases">
        <authorList>
            <person name="Sun Q."/>
            <person name="Evtushenko L."/>
        </authorList>
    </citation>
    <scope>NUCLEOTIDE SEQUENCE</scope>
    <source>
        <strain evidence="11">VKM Ac-1246</strain>
    </source>
</reference>
<evidence type="ECO:0000256" key="2">
    <source>
        <dbReference type="ARBA" id="ARBA00022670"/>
    </source>
</evidence>
<gene>
    <name evidence="11" type="ORF">GCM10017579_18830</name>
</gene>
<dbReference type="Proteomes" id="UP001142292">
    <property type="component" value="Unassembled WGS sequence"/>
</dbReference>
<protein>
    <recommendedName>
        <fullName evidence="9 10">D-alanyl-D-alanine dipeptidase</fullName>
        <shortName evidence="9 10">D-Ala-D-Ala dipeptidase</shortName>
        <ecNumber evidence="9 10">3.4.13.22</ecNumber>
    </recommendedName>
</protein>
<keyword evidence="8 10" id="KW-0961">Cell wall biogenesis/degradation</keyword>
<comment type="catalytic activity">
    <reaction evidence="1 9 10">
        <text>D-alanyl-D-alanine + H2O = 2 D-alanine</text>
        <dbReference type="Rhea" id="RHEA:20661"/>
        <dbReference type="ChEBI" id="CHEBI:15377"/>
        <dbReference type="ChEBI" id="CHEBI:57416"/>
        <dbReference type="ChEBI" id="CHEBI:57822"/>
        <dbReference type="EC" id="3.4.13.22"/>
    </reaction>
</comment>
<keyword evidence="2 9" id="KW-0645">Protease</keyword>
<comment type="similarity">
    <text evidence="9 10">Belongs to the peptidase M15D family.</text>
</comment>
<dbReference type="InterPro" id="IPR009045">
    <property type="entry name" value="Zn_M74/Hedgehog-like"/>
</dbReference>
<organism evidence="11 12">
    <name type="scientific">Nocardioides luteus</name>
    <dbReference type="NCBI Taxonomy" id="1844"/>
    <lineage>
        <taxon>Bacteria</taxon>
        <taxon>Bacillati</taxon>
        <taxon>Actinomycetota</taxon>
        <taxon>Actinomycetes</taxon>
        <taxon>Propionibacteriales</taxon>
        <taxon>Nocardioidaceae</taxon>
        <taxon>Nocardioides</taxon>
    </lineage>
</organism>
<reference evidence="11" key="1">
    <citation type="journal article" date="2014" name="Int. J. Syst. Evol. Microbiol.">
        <title>Complete genome of a new Firmicutes species belonging to the dominant human colonic microbiota ('Ruminococcus bicirculans') reveals two chromosomes and a selective capacity to utilize plant glucans.</title>
        <authorList>
            <consortium name="NISC Comparative Sequencing Program"/>
            <person name="Wegmann U."/>
            <person name="Louis P."/>
            <person name="Goesmann A."/>
            <person name="Henrissat B."/>
            <person name="Duncan S.H."/>
            <person name="Flint H.J."/>
        </authorList>
    </citation>
    <scope>NUCLEOTIDE SEQUENCE</scope>
    <source>
        <strain evidence="11">VKM Ac-1246</strain>
    </source>
</reference>
<dbReference type="InterPro" id="IPR000755">
    <property type="entry name" value="A_A_dipeptidase"/>
</dbReference>
<evidence type="ECO:0000256" key="7">
    <source>
        <dbReference type="ARBA" id="ARBA00023049"/>
    </source>
</evidence>
<evidence type="ECO:0000313" key="11">
    <source>
        <dbReference type="EMBL" id="GLJ67847.1"/>
    </source>
</evidence>
<evidence type="ECO:0000313" key="12">
    <source>
        <dbReference type="Proteomes" id="UP001142292"/>
    </source>
</evidence>
<dbReference type="RefSeq" id="WP_229787535.1">
    <property type="nucleotide sequence ID" value="NZ_BMRK01000005.1"/>
</dbReference>
<keyword evidence="5 9" id="KW-0862">Zinc</keyword>
<dbReference type="PANTHER" id="PTHR43126:SF2">
    <property type="entry name" value="D-ALANYL-D-ALANINE DIPEPTIDASE"/>
    <property type="match status" value="1"/>
</dbReference>
<dbReference type="PANTHER" id="PTHR43126">
    <property type="entry name" value="D-ALANYL-D-ALANINE DIPEPTIDASE"/>
    <property type="match status" value="1"/>
</dbReference>
<comment type="function">
    <text evidence="9 10">Catalyzes hydrolysis of the D-alanyl-D-alanine dipeptide.</text>
</comment>
<dbReference type="EMBL" id="BSEL01000004">
    <property type="protein sequence ID" value="GLJ67847.1"/>
    <property type="molecule type" value="Genomic_DNA"/>
</dbReference>